<feature type="domain" description="AAA+ ATPase" evidence="11">
    <location>
        <begin position="62"/>
        <end position="194"/>
    </location>
</feature>
<dbReference type="InterPro" id="IPR003593">
    <property type="entry name" value="AAA+_ATPase"/>
</dbReference>
<evidence type="ECO:0000256" key="8">
    <source>
        <dbReference type="ARBA" id="ARBA00040745"/>
    </source>
</evidence>
<evidence type="ECO:0000256" key="3">
    <source>
        <dbReference type="ARBA" id="ARBA00022705"/>
    </source>
</evidence>
<dbReference type="Pfam" id="PF21960">
    <property type="entry name" value="RCF1-5-like_lid"/>
    <property type="match status" value="1"/>
</dbReference>
<proteinExistence type="inferred from homology"/>
<evidence type="ECO:0000313" key="13">
    <source>
        <dbReference type="Proteomes" id="UP000007266"/>
    </source>
</evidence>
<name>D2A2P4_TRICA</name>
<dbReference type="Gene3D" id="1.20.272.10">
    <property type="match status" value="1"/>
</dbReference>
<dbReference type="GO" id="GO:0031391">
    <property type="term" value="C:Elg1 RFC-like complex"/>
    <property type="evidence" value="ECO:0007669"/>
    <property type="project" value="UniProtKB-ARBA"/>
</dbReference>
<dbReference type="InterPro" id="IPR003959">
    <property type="entry name" value="ATPase_AAA_core"/>
</dbReference>
<evidence type="ECO:0000256" key="5">
    <source>
        <dbReference type="ARBA" id="ARBA00022840"/>
    </source>
</evidence>
<sequence length="355" mass="39397">MQAFLKSGKLDNSDKSVPSSSKTSKKSKAVPWVEKYRPRTVSDVVEQSEAVSVLQQCISGADLPNLLFYGPPGTGKTSTILAAARQLFGDYYRDRILELNASDERGIQVIRDKVKTFAQLTASGTRPDGKPCPPFKIVILDEADSMTHAAQAALRRTMEKESRSTRFCLICNYVSRIIEPLTSRCTKFRFKPLNEAMILERLSFICGKENVECSDKTLAALVETSGGDMRRAITSLQSCAKLKGSGVPISIDDVLEVTGVVPERWLKKFLDVCKTKDQNKLQAFLKEMMFEAYAASQILEQLNQYIVNFEGFTDQQKAIIGQKLGVVSFKLQDGGSEFIQLLDLGCSIIRAFCNV</sequence>
<dbReference type="Pfam" id="PF00004">
    <property type="entry name" value="AAA"/>
    <property type="match status" value="1"/>
</dbReference>
<dbReference type="GO" id="GO:0006271">
    <property type="term" value="P:DNA strand elongation involved in DNA replication"/>
    <property type="evidence" value="ECO:0007669"/>
    <property type="project" value="UniProtKB-ARBA"/>
</dbReference>
<dbReference type="GO" id="GO:0006261">
    <property type="term" value="P:DNA-templated DNA replication"/>
    <property type="evidence" value="ECO:0000318"/>
    <property type="project" value="GO_Central"/>
</dbReference>
<dbReference type="NCBIfam" id="NF001679">
    <property type="entry name" value="PRK00440.1"/>
    <property type="match status" value="1"/>
</dbReference>
<dbReference type="SUPFAM" id="SSF52540">
    <property type="entry name" value="P-loop containing nucleoside triphosphate hydrolases"/>
    <property type="match status" value="1"/>
</dbReference>
<dbReference type="Pfam" id="PF08542">
    <property type="entry name" value="Rep_fac_C"/>
    <property type="match status" value="1"/>
</dbReference>
<dbReference type="Gene3D" id="1.10.8.60">
    <property type="match status" value="1"/>
</dbReference>
<dbReference type="FunFam" id="1.10.8.60:FF:000032">
    <property type="entry name" value="Replication factor C subunit 4"/>
    <property type="match status" value="1"/>
</dbReference>
<evidence type="ECO:0000259" key="11">
    <source>
        <dbReference type="SMART" id="SM00382"/>
    </source>
</evidence>
<evidence type="ECO:0000256" key="7">
    <source>
        <dbReference type="ARBA" id="ARBA00023242"/>
    </source>
</evidence>
<evidence type="ECO:0000256" key="4">
    <source>
        <dbReference type="ARBA" id="ARBA00022741"/>
    </source>
</evidence>
<dbReference type="InterPro" id="IPR050238">
    <property type="entry name" value="DNA_Rep/Repair_Clamp_Loader"/>
</dbReference>
<dbReference type="OMA" id="GCQSGSF"/>
<dbReference type="GO" id="GO:0005634">
    <property type="term" value="C:nucleus"/>
    <property type="evidence" value="ECO:0000318"/>
    <property type="project" value="GO_Central"/>
</dbReference>
<reference evidence="12 13" key="2">
    <citation type="journal article" date="2010" name="Nucleic Acids Res.">
        <title>BeetleBase in 2010: revisions to provide comprehensive genomic information for Tribolium castaneum.</title>
        <authorList>
            <person name="Kim H.S."/>
            <person name="Murphy T."/>
            <person name="Xia J."/>
            <person name="Caragea D."/>
            <person name="Park Y."/>
            <person name="Beeman R.W."/>
            <person name="Lorenzen M.D."/>
            <person name="Butcher S."/>
            <person name="Manak J.R."/>
            <person name="Brown S.J."/>
        </authorList>
    </citation>
    <scope>GENOME REANNOTATION</scope>
    <source>
        <strain evidence="12 13">Georgia GA2</strain>
    </source>
</reference>
<dbReference type="EMBL" id="KQ971338">
    <property type="protein sequence ID" value="EFA02756.1"/>
    <property type="molecule type" value="Genomic_DNA"/>
</dbReference>
<dbReference type="FunFam" id="3.40.50.300:FF:000237">
    <property type="entry name" value="replication factor C subunit 4"/>
    <property type="match status" value="1"/>
</dbReference>
<keyword evidence="4" id="KW-0547">Nucleotide-binding</keyword>
<dbReference type="GO" id="GO:0000076">
    <property type="term" value="P:DNA replication checkpoint signaling"/>
    <property type="evidence" value="ECO:0007669"/>
    <property type="project" value="UniProtKB-ARBA"/>
</dbReference>
<dbReference type="InterPro" id="IPR047854">
    <property type="entry name" value="RFC_lid"/>
</dbReference>
<gene>
    <name evidence="12" type="primary">AUGUSTUS-3.0.2_08489</name>
    <name evidence="12" type="ORF">TcasGA2_TC008489</name>
</gene>
<keyword evidence="7" id="KW-0539">Nucleus</keyword>
<dbReference type="InParanoid" id="D2A2P4"/>
<feature type="region of interest" description="Disordered" evidence="10">
    <location>
        <begin position="1"/>
        <end position="30"/>
    </location>
</feature>
<dbReference type="PANTHER" id="PTHR11669:SF20">
    <property type="entry name" value="REPLICATION FACTOR C SUBUNIT 4"/>
    <property type="match status" value="1"/>
</dbReference>
<comment type="similarity">
    <text evidence="2">Belongs to the activator 1 small subunits family.</text>
</comment>
<dbReference type="InterPro" id="IPR013748">
    <property type="entry name" value="Rep_factorC_C"/>
</dbReference>
<evidence type="ECO:0000256" key="9">
    <source>
        <dbReference type="ARBA" id="ARBA00075373"/>
    </source>
</evidence>
<dbReference type="STRING" id="7070.D2A2P4"/>
<dbReference type="GO" id="GO:0006281">
    <property type="term" value="P:DNA repair"/>
    <property type="evidence" value="ECO:0000318"/>
    <property type="project" value="GO_Central"/>
</dbReference>
<evidence type="ECO:0000256" key="2">
    <source>
        <dbReference type="ARBA" id="ARBA00005378"/>
    </source>
</evidence>
<keyword evidence="3" id="KW-0235">DNA replication</keyword>
<dbReference type="CDD" id="cd18140">
    <property type="entry name" value="HLD_clamp_RFC"/>
    <property type="match status" value="1"/>
</dbReference>
<dbReference type="Gene3D" id="3.40.50.300">
    <property type="entry name" value="P-loop containing nucleotide triphosphate hydrolases"/>
    <property type="match status" value="1"/>
</dbReference>
<dbReference type="HOGENOM" id="CLU_042324_1_1_1"/>
<dbReference type="FunFam" id="1.20.272.10:FF:000011">
    <property type="entry name" value="Replication factor C subunit 2"/>
    <property type="match status" value="1"/>
</dbReference>
<dbReference type="GO" id="GO:0016887">
    <property type="term" value="F:ATP hydrolysis activity"/>
    <property type="evidence" value="ECO:0007669"/>
    <property type="project" value="InterPro"/>
</dbReference>
<comment type="subcellular location">
    <subcellularLocation>
        <location evidence="1">Nucleus</location>
    </subcellularLocation>
</comment>
<keyword evidence="13" id="KW-1185">Reference proteome</keyword>
<dbReference type="PANTHER" id="PTHR11669">
    <property type="entry name" value="REPLICATION FACTOR C / DNA POLYMERASE III GAMMA-TAU SUBUNIT"/>
    <property type="match status" value="1"/>
</dbReference>
<dbReference type="Proteomes" id="UP000007266">
    <property type="component" value="Linkage group 4"/>
</dbReference>
<dbReference type="AlphaFoldDB" id="D2A2P4"/>
<accession>D2A2P4</accession>
<dbReference type="FunCoup" id="D2A2P4">
    <property type="interactions" value="966"/>
</dbReference>
<dbReference type="InterPro" id="IPR027417">
    <property type="entry name" value="P-loop_NTPase"/>
</dbReference>
<dbReference type="GO" id="GO:0005663">
    <property type="term" value="C:DNA replication factor C complex"/>
    <property type="evidence" value="ECO:0000318"/>
    <property type="project" value="GO_Central"/>
</dbReference>
<dbReference type="SMART" id="SM00382">
    <property type="entry name" value="AAA"/>
    <property type="match status" value="1"/>
</dbReference>
<organism evidence="12 13">
    <name type="scientific">Tribolium castaneum</name>
    <name type="common">Red flour beetle</name>
    <dbReference type="NCBI Taxonomy" id="7070"/>
    <lineage>
        <taxon>Eukaryota</taxon>
        <taxon>Metazoa</taxon>
        <taxon>Ecdysozoa</taxon>
        <taxon>Arthropoda</taxon>
        <taxon>Hexapoda</taxon>
        <taxon>Insecta</taxon>
        <taxon>Pterygota</taxon>
        <taxon>Neoptera</taxon>
        <taxon>Endopterygota</taxon>
        <taxon>Coleoptera</taxon>
        <taxon>Polyphaga</taxon>
        <taxon>Cucujiformia</taxon>
        <taxon>Tenebrionidae</taxon>
        <taxon>Tenebrionidae incertae sedis</taxon>
        <taxon>Tribolium</taxon>
    </lineage>
</organism>
<dbReference type="eggNOG" id="KOG0989">
    <property type="taxonomic scope" value="Eukaryota"/>
</dbReference>
<evidence type="ECO:0000256" key="10">
    <source>
        <dbReference type="SAM" id="MobiDB-lite"/>
    </source>
</evidence>
<dbReference type="CDD" id="cd00009">
    <property type="entry name" value="AAA"/>
    <property type="match status" value="1"/>
</dbReference>
<dbReference type="SUPFAM" id="SSF48019">
    <property type="entry name" value="post-AAA+ oligomerization domain-like"/>
    <property type="match status" value="1"/>
</dbReference>
<evidence type="ECO:0000256" key="1">
    <source>
        <dbReference type="ARBA" id="ARBA00004123"/>
    </source>
</evidence>
<dbReference type="PhylomeDB" id="D2A2P4"/>
<evidence type="ECO:0000256" key="6">
    <source>
        <dbReference type="ARBA" id="ARBA00023125"/>
    </source>
</evidence>
<keyword evidence="6" id="KW-0238">DNA-binding</keyword>
<dbReference type="GO" id="GO:0005524">
    <property type="term" value="F:ATP binding"/>
    <property type="evidence" value="ECO:0007669"/>
    <property type="project" value="UniProtKB-KW"/>
</dbReference>
<dbReference type="KEGG" id="tca:663583"/>
<evidence type="ECO:0000313" key="12">
    <source>
        <dbReference type="EMBL" id="EFA02756.1"/>
    </source>
</evidence>
<reference evidence="12 13" key="1">
    <citation type="journal article" date="2008" name="Nature">
        <title>The genome of the model beetle and pest Tribolium castaneum.</title>
        <authorList>
            <consortium name="Tribolium Genome Sequencing Consortium"/>
            <person name="Richards S."/>
            <person name="Gibbs R.A."/>
            <person name="Weinstock G.M."/>
            <person name="Brown S.J."/>
            <person name="Denell R."/>
            <person name="Beeman R.W."/>
            <person name="Gibbs R."/>
            <person name="Beeman R.W."/>
            <person name="Brown S.J."/>
            <person name="Bucher G."/>
            <person name="Friedrich M."/>
            <person name="Grimmelikhuijzen C.J."/>
            <person name="Klingler M."/>
            <person name="Lorenzen M."/>
            <person name="Richards S."/>
            <person name="Roth S."/>
            <person name="Schroder R."/>
            <person name="Tautz D."/>
            <person name="Zdobnov E.M."/>
            <person name="Muzny D."/>
            <person name="Gibbs R.A."/>
            <person name="Weinstock G.M."/>
            <person name="Attaway T."/>
            <person name="Bell S."/>
            <person name="Buhay C.J."/>
            <person name="Chandrabose M.N."/>
            <person name="Chavez D."/>
            <person name="Clerk-Blankenburg K.P."/>
            <person name="Cree A."/>
            <person name="Dao M."/>
            <person name="Davis C."/>
            <person name="Chacko J."/>
            <person name="Dinh H."/>
            <person name="Dugan-Rocha S."/>
            <person name="Fowler G."/>
            <person name="Garner T.T."/>
            <person name="Garnes J."/>
            <person name="Gnirke A."/>
            <person name="Hawes A."/>
            <person name="Hernandez J."/>
            <person name="Hines S."/>
            <person name="Holder M."/>
            <person name="Hume J."/>
            <person name="Jhangiani S.N."/>
            <person name="Joshi V."/>
            <person name="Khan Z.M."/>
            <person name="Jackson L."/>
            <person name="Kovar C."/>
            <person name="Kowis A."/>
            <person name="Lee S."/>
            <person name="Lewis L.R."/>
            <person name="Margolis J."/>
            <person name="Morgan M."/>
            <person name="Nazareth L.V."/>
            <person name="Nguyen N."/>
            <person name="Okwuonu G."/>
            <person name="Parker D."/>
            <person name="Richards S."/>
            <person name="Ruiz S.J."/>
            <person name="Santibanez J."/>
            <person name="Savard J."/>
            <person name="Scherer S.E."/>
            <person name="Schneider B."/>
            <person name="Sodergren E."/>
            <person name="Tautz D."/>
            <person name="Vattahil S."/>
            <person name="Villasana D."/>
            <person name="White C.S."/>
            <person name="Wright R."/>
            <person name="Park Y."/>
            <person name="Beeman R.W."/>
            <person name="Lord J."/>
            <person name="Oppert B."/>
            <person name="Lorenzen M."/>
            <person name="Brown S."/>
            <person name="Wang L."/>
            <person name="Savard J."/>
            <person name="Tautz D."/>
            <person name="Richards S."/>
            <person name="Weinstock G."/>
            <person name="Gibbs R.A."/>
            <person name="Liu Y."/>
            <person name="Worley K."/>
            <person name="Weinstock G."/>
            <person name="Elsik C.G."/>
            <person name="Reese J.T."/>
            <person name="Elhaik E."/>
            <person name="Landan G."/>
            <person name="Graur D."/>
            <person name="Arensburger P."/>
            <person name="Atkinson P."/>
            <person name="Beeman R.W."/>
            <person name="Beidler J."/>
            <person name="Brown S.J."/>
            <person name="Demuth J.P."/>
            <person name="Drury D.W."/>
            <person name="Du Y.Z."/>
            <person name="Fujiwara H."/>
            <person name="Lorenzen M."/>
            <person name="Maselli V."/>
            <person name="Osanai M."/>
            <person name="Park Y."/>
            <person name="Robertson H.M."/>
            <person name="Tu Z."/>
            <person name="Wang J.J."/>
            <person name="Wang S."/>
            <person name="Richards S."/>
            <person name="Song H."/>
            <person name="Zhang L."/>
            <person name="Sodergren E."/>
            <person name="Werner D."/>
            <person name="Stanke M."/>
            <person name="Morgenstern B."/>
            <person name="Solovyev V."/>
            <person name="Kosarev P."/>
            <person name="Brown G."/>
            <person name="Chen H.C."/>
            <person name="Ermolaeva O."/>
            <person name="Hlavina W."/>
            <person name="Kapustin Y."/>
            <person name="Kiryutin B."/>
            <person name="Kitts P."/>
            <person name="Maglott D."/>
            <person name="Pruitt K."/>
            <person name="Sapojnikov V."/>
            <person name="Souvorov A."/>
            <person name="Mackey A.J."/>
            <person name="Waterhouse R.M."/>
            <person name="Wyder S."/>
            <person name="Zdobnov E.M."/>
            <person name="Zdobnov E.M."/>
            <person name="Wyder S."/>
            <person name="Kriventseva E.V."/>
            <person name="Kadowaki T."/>
            <person name="Bork P."/>
            <person name="Aranda M."/>
            <person name="Bao R."/>
            <person name="Beermann A."/>
            <person name="Berns N."/>
            <person name="Bolognesi R."/>
            <person name="Bonneton F."/>
            <person name="Bopp D."/>
            <person name="Brown S.J."/>
            <person name="Bucher G."/>
            <person name="Butts T."/>
            <person name="Chaumot A."/>
            <person name="Denell R.E."/>
            <person name="Ferrier D.E."/>
            <person name="Friedrich M."/>
            <person name="Gordon C.M."/>
            <person name="Jindra M."/>
            <person name="Klingler M."/>
            <person name="Lan Q."/>
            <person name="Lattorff H.M."/>
            <person name="Laudet V."/>
            <person name="von Levetsow C."/>
            <person name="Liu Z."/>
            <person name="Lutz R."/>
            <person name="Lynch J.A."/>
            <person name="da Fonseca R.N."/>
            <person name="Posnien N."/>
            <person name="Reuter R."/>
            <person name="Roth S."/>
            <person name="Savard J."/>
            <person name="Schinko J.B."/>
            <person name="Schmitt C."/>
            <person name="Schoppmeier M."/>
            <person name="Schroder R."/>
            <person name="Shippy T.D."/>
            <person name="Simonnet F."/>
            <person name="Marques-Souza H."/>
            <person name="Tautz D."/>
            <person name="Tomoyasu Y."/>
            <person name="Trauner J."/>
            <person name="Van der Zee M."/>
            <person name="Vervoort M."/>
            <person name="Wittkopp N."/>
            <person name="Wimmer E.A."/>
            <person name="Yang X."/>
            <person name="Jones A.K."/>
            <person name="Sattelle D.B."/>
            <person name="Ebert P.R."/>
            <person name="Nelson D."/>
            <person name="Scott J.G."/>
            <person name="Beeman R.W."/>
            <person name="Muthukrishnan S."/>
            <person name="Kramer K.J."/>
            <person name="Arakane Y."/>
            <person name="Beeman R.W."/>
            <person name="Zhu Q."/>
            <person name="Hogenkamp D."/>
            <person name="Dixit R."/>
            <person name="Oppert B."/>
            <person name="Jiang H."/>
            <person name="Zou Z."/>
            <person name="Marshall J."/>
            <person name="Elpidina E."/>
            <person name="Vinokurov K."/>
            <person name="Oppert C."/>
            <person name="Zou Z."/>
            <person name="Evans J."/>
            <person name="Lu Z."/>
            <person name="Zhao P."/>
            <person name="Sumathipala N."/>
            <person name="Altincicek B."/>
            <person name="Vilcinskas A."/>
            <person name="Williams M."/>
            <person name="Hultmark D."/>
            <person name="Hetru C."/>
            <person name="Jiang H."/>
            <person name="Grimmelikhuijzen C.J."/>
            <person name="Hauser F."/>
            <person name="Cazzamali G."/>
            <person name="Williamson M."/>
            <person name="Park Y."/>
            <person name="Li B."/>
            <person name="Tanaka Y."/>
            <person name="Predel R."/>
            <person name="Neupert S."/>
            <person name="Schachtner J."/>
            <person name="Verleyen P."/>
            <person name="Raible F."/>
            <person name="Bork P."/>
            <person name="Friedrich M."/>
            <person name="Walden K.K."/>
            <person name="Robertson H.M."/>
            <person name="Angeli S."/>
            <person name="Foret S."/>
            <person name="Bucher G."/>
            <person name="Schuetz S."/>
            <person name="Maleszka R."/>
            <person name="Wimmer E.A."/>
            <person name="Beeman R.W."/>
            <person name="Lorenzen M."/>
            <person name="Tomoyasu Y."/>
            <person name="Miller S.C."/>
            <person name="Grossmann D."/>
            <person name="Bucher G."/>
        </authorList>
    </citation>
    <scope>NUCLEOTIDE SEQUENCE [LARGE SCALE GENOMIC DNA]</scope>
    <source>
        <strain evidence="12 13">Georgia GA2</strain>
    </source>
</reference>
<dbReference type="InterPro" id="IPR008921">
    <property type="entry name" value="DNA_pol3_clamp-load_cplx_C"/>
</dbReference>
<protein>
    <recommendedName>
        <fullName evidence="8">Replication factor C subunit 2</fullName>
    </recommendedName>
    <alternativeName>
        <fullName evidence="9">Activator 1 41 kDa subunit</fullName>
    </alternativeName>
</protein>
<dbReference type="GO" id="GO:0003677">
    <property type="term" value="F:DNA binding"/>
    <property type="evidence" value="ECO:0007669"/>
    <property type="project" value="UniProtKB-KW"/>
</dbReference>
<keyword evidence="5" id="KW-0067">ATP-binding</keyword>
<dbReference type="OrthoDB" id="10249205at2759"/>